<dbReference type="RefSeq" id="WP_145043886.1">
    <property type="nucleotide sequence ID" value="NZ_CP036347.1"/>
</dbReference>
<evidence type="ECO:0000313" key="2">
    <source>
        <dbReference type="Proteomes" id="UP000320722"/>
    </source>
</evidence>
<dbReference type="AlphaFoldDB" id="A0A517WJU5"/>
<organism evidence="1 2">
    <name type="scientific">Gimesia chilikensis</name>
    <dbReference type="NCBI Taxonomy" id="2605989"/>
    <lineage>
        <taxon>Bacteria</taxon>
        <taxon>Pseudomonadati</taxon>
        <taxon>Planctomycetota</taxon>
        <taxon>Planctomycetia</taxon>
        <taxon>Planctomycetales</taxon>
        <taxon>Planctomycetaceae</taxon>
        <taxon>Gimesia</taxon>
    </lineage>
</organism>
<proteinExistence type="predicted"/>
<accession>A0A517WJU5</accession>
<dbReference type="Proteomes" id="UP000320722">
    <property type="component" value="Chromosome"/>
</dbReference>
<dbReference type="EMBL" id="CP036347">
    <property type="protein sequence ID" value="QDU05520.1"/>
    <property type="molecule type" value="Genomic_DNA"/>
</dbReference>
<evidence type="ECO:0000313" key="1">
    <source>
        <dbReference type="EMBL" id="QDU05520.1"/>
    </source>
</evidence>
<sequence length="59" mass="6943">MNRLSFWIVPLTFWQRGELIESLLDQRVVLRDIDQLIYDHVANGDDLAERQDNTDLPTS</sequence>
<reference evidence="1 2" key="1">
    <citation type="submission" date="2019-02" db="EMBL/GenBank/DDBJ databases">
        <title>Deep-cultivation of Planctomycetes and their phenomic and genomic characterization uncovers novel biology.</title>
        <authorList>
            <person name="Wiegand S."/>
            <person name="Jogler M."/>
            <person name="Boedeker C."/>
            <person name="Pinto D."/>
            <person name="Vollmers J."/>
            <person name="Rivas-Marin E."/>
            <person name="Kohn T."/>
            <person name="Peeters S.H."/>
            <person name="Heuer A."/>
            <person name="Rast P."/>
            <person name="Oberbeckmann S."/>
            <person name="Bunk B."/>
            <person name="Jeske O."/>
            <person name="Meyerdierks A."/>
            <person name="Storesund J.E."/>
            <person name="Kallscheuer N."/>
            <person name="Luecker S."/>
            <person name="Lage O.M."/>
            <person name="Pohl T."/>
            <person name="Merkel B.J."/>
            <person name="Hornburger P."/>
            <person name="Mueller R.-W."/>
            <person name="Bruemmer F."/>
            <person name="Labrenz M."/>
            <person name="Spormann A.M."/>
            <person name="Op den Camp H."/>
            <person name="Overmann J."/>
            <person name="Amann R."/>
            <person name="Jetten M.S.M."/>
            <person name="Mascher T."/>
            <person name="Medema M.H."/>
            <person name="Devos D.P."/>
            <person name="Kaster A.-K."/>
            <person name="Ovreas L."/>
            <person name="Rohde M."/>
            <person name="Galperin M.Y."/>
            <person name="Jogler C."/>
        </authorList>
    </citation>
    <scope>NUCLEOTIDE SEQUENCE [LARGE SCALE GENOMIC DNA]</scope>
    <source>
        <strain evidence="1 2">V6</strain>
    </source>
</reference>
<protein>
    <submittedName>
        <fullName evidence="1">Uncharacterized protein</fullName>
    </submittedName>
</protein>
<gene>
    <name evidence="1" type="ORF">V6x_52580</name>
</gene>
<name>A0A517WJU5_9PLAN</name>